<gene>
    <name evidence="5" type="ORF">EV203_12418</name>
</gene>
<dbReference type="Pfam" id="PF05524">
    <property type="entry name" value="PEP-utilisers_N"/>
    <property type="match status" value="1"/>
</dbReference>
<keyword evidence="3" id="KW-0175">Coiled coil</keyword>
<dbReference type="GO" id="GO:0016740">
    <property type="term" value="F:transferase activity"/>
    <property type="evidence" value="ECO:0007669"/>
    <property type="project" value="UniProtKB-KW"/>
</dbReference>
<dbReference type="Gene3D" id="1.10.274.10">
    <property type="entry name" value="PtsI, HPr-binding domain"/>
    <property type="match status" value="1"/>
</dbReference>
<dbReference type="InterPro" id="IPR008731">
    <property type="entry name" value="PTS_EIN"/>
</dbReference>
<dbReference type="Gene3D" id="3.50.30.10">
    <property type="entry name" value="Phosphohistidine domain"/>
    <property type="match status" value="1"/>
</dbReference>
<dbReference type="Proteomes" id="UP000294886">
    <property type="component" value="Unassembled WGS sequence"/>
</dbReference>
<dbReference type="SUPFAM" id="SSF47831">
    <property type="entry name" value="Enzyme I of the PEP:sugar phosphotransferase system HPr-binding (sub)domain"/>
    <property type="match status" value="1"/>
</dbReference>
<reference evidence="5 6" key="1">
    <citation type="submission" date="2019-03" db="EMBL/GenBank/DDBJ databases">
        <title>Genomic Encyclopedia of Type Strains, Phase IV (KMG-IV): sequencing the most valuable type-strain genomes for metagenomic binning, comparative biology and taxonomic classification.</title>
        <authorList>
            <person name="Goeker M."/>
        </authorList>
    </citation>
    <scope>NUCLEOTIDE SEQUENCE [LARGE SCALE GENOMIC DNA]</scope>
    <source>
        <strain evidence="5 6">DSM 13054</strain>
    </source>
</reference>
<comment type="caution">
    <text evidence="5">The sequence shown here is derived from an EMBL/GenBank/DDBJ whole genome shotgun (WGS) entry which is preliminary data.</text>
</comment>
<evidence type="ECO:0000259" key="4">
    <source>
        <dbReference type="Pfam" id="PF05524"/>
    </source>
</evidence>
<dbReference type="EMBL" id="SLWU01000024">
    <property type="protein sequence ID" value="TCO59149.1"/>
    <property type="molecule type" value="Genomic_DNA"/>
</dbReference>
<evidence type="ECO:0000313" key="6">
    <source>
        <dbReference type="Proteomes" id="UP000294886"/>
    </source>
</evidence>
<evidence type="ECO:0000256" key="1">
    <source>
        <dbReference type="ARBA" id="ARBA00007837"/>
    </source>
</evidence>
<evidence type="ECO:0000313" key="5">
    <source>
        <dbReference type="EMBL" id="TCO59149.1"/>
    </source>
</evidence>
<comment type="similarity">
    <text evidence="1">Belongs to the PEP-utilizing enzyme family.</text>
</comment>
<accession>A0A4R2JQR7</accession>
<keyword evidence="2" id="KW-0808">Transferase</keyword>
<dbReference type="AlphaFoldDB" id="A0A4R2JQR7"/>
<feature type="domain" description="Phosphotransferase system enzyme I N-terminal" evidence="4">
    <location>
        <begin position="3"/>
        <end position="72"/>
    </location>
</feature>
<organism evidence="5 6">
    <name type="scientific">Caldanaerobacter subterraneus</name>
    <dbReference type="NCBI Taxonomy" id="911092"/>
    <lineage>
        <taxon>Bacteria</taxon>
        <taxon>Bacillati</taxon>
        <taxon>Bacillota</taxon>
        <taxon>Clostridia</taxon>
        <taxon>Thermoanaerobacterales</taxon>
        <taxon>Thermoanaerobacteraceae</taxon>
        <taxon>Caldanaerobacter</taxon>
    </lineage>
</organism>
<name>A0A4R2JQR7_9THEO</name>
<protein>
    <submittedName>
        <fullName evidence="5">PEP-utilizing family enzyme</fullName>
    </submittedName>
</protein>
<proteinExistence type="inferred from homology"/>
<dbReference type="GO" id="GO:0009401">
    <property type="term" value="P:phosphoenolpyruvate-dependent sugar phosphotransferase system"/>
    <property type="evidence" value="ECO:0007669"/>
    <property type="project" value="InterPro"/>
</dbReference>
<dbReference type="InterPro" id="IPR036618">
    <property type="entry name" value="PtsI_HPr-bd_sf"/>
</dbReference>
<sequence length="76" mass="8770">MLKGVAASPGIAIGKAFLYTKEKVTINVEKIEESKVEEEIAKFRKALEVTQEEIKKIKEKPWKNLEKKKQKFLKPI</sequence>
<evidence type="ECO:0000256" key="2">
    <source>
        <dbReference type="ARBA" id="ARBA00022679"/>
    </source>
</evidence>
<feature type="coiled-coil region" evidence="3">
    <location>
        <begin position="33"/>
        <end position="60"/>
    </location>
</feature>
<evidence type="ECO:0000256" key="3">
    <source>
        <dbReference type="SAM" id="Coils"/>
    </source>
</evidence>